<feature type="compositionally biased region" description="Low complexity" evidence="1">
    <location>
        <begin position="66"/>
        <end position="76"/>
    </location>
</feature>
<reference evidence="2 3" key="1">
    <citation type="submission" date="2020-04" db="EMBL/GenBank/DDBJ databases">
        <authorList>
            <person name="Wallbank WR R."/>
            <person name="Pardo Diaz C."/>
            <person name="Kozak K."/>
            <person name="Martin S."/>
            <person name="Jiggins C."/>
            <person name="Moest M."/>
            <person name="Warren A I."/>
            <person name="Byers J.R.P. K."/>
            <person name="Montejo-Kovacevich G."/>
            <person name="Yen C E."/>
        </authorList>
    </citation>
    <scope>NUCLEOTIDE SEQUENCE [LARGE SCALE GENOMIC DNA]</scope>
</reference>
<comment type="caution">
    <text evidence="2">The sequence shown here is derived from an EMBL/GenBank/DDBJ whole genome shotgun (WGS) entry which is preliminary data.</text>
</comment>
<dbReference type="Proteomes" id="UP000494256">
    <property type="component" value="Unassembled WGS sequence"/>
</dbReference>
<evidence type="ECO:0000313" key="2">
    <source>
        <dbReference type="EMBL" id="CAB3245119.1"/>
    </source>
</evidence>
<feature type="compositionally biased region" description="Pro residues" evidence="1">
    <location>
        <begin position="81"/>
        <end position="90"/>
    </location>
</feature>
<accession>A0A8S1AIU0</accession>
<dbReference type="EMBL" id="CADEBD010000324">
    <property type="protein sequence ID" value="CAB3245119.1"/>
    <property type="molecule type" value="Genomic_DNA"/>
</dbReference>
<sequence length="790" mass="85515">MVHPYLKQLPINDTNSPNKPILEAVAAGEELLAVISLLVSGVVTEPQSGPYPESGWKPSGPAFEIPQPGQAQQQPAEYLPPVDPRNPPNSPHVEYGAPSNSVNTPDVEYGPPEGPNNPNAQPSFPEGRGNSDDRGNVGFGVGVSPSIGVGIPQGPGIAANNPNVGFGFGVSPGAGVGRPQGPSIAANTPNVGFGFGVSPGAGVGIPQGPSIAANTPNVGFGVGVSPGVGVGIPQGPGVGLGVSLDTPADVSVQGLPPKKEEAPFFAPSPINGLQNVGFGFNAAIRNLNQNLQQNQYEQQQQNYREFQRQRQLDAYIAANRLRRPEAPVVFASRTTPAATEMSTPEETTVATTTEISLNEGETLDAPKKKEKVTVELTAQKIQEYPGELFLSSLAQLQLQPQFTSLQFGQLKDPLYVQPLQSQKQLSGFDAQTHFAALPSIIAQQKLQQQSLLIPGQPQAVPELQAFRSYQEPQYQVEQVPPQPQAFYPQANFELQYQPQLQMQTQEQPQPQFQLQPLPQYAAQTVQFQQQPAQFTPQPVQFQPQPAQFQPRPGQFQPQVAQFQPQPAQFQPQPAQFQPQPAPYQPALLQPQPDYKDAENIDQSSYQPQIYQQQFLVPQSNNQPQPGYVQAQMINYPSQDFPQFQGQFLQQQNQFQQQNEFASPSQGADALQSGLDINQQGNNIDEPQDQEEGKDEGTTATAVATAFGTRTQPRVIPKYGAPFPVPRVQADPERTTTEAPAEEVTDEGPVVAHAVAIADGTRKKSAKLRRNRLRPIFTLDKSGHLVLAQGQ</sequence>
<dbReference type="AlphaFoldDB" id="A0A8S1AIU0"/>
<feature type="region of interest" description="Disordered" evidence="1">
    <location>
        <begin position="532"/>
        <end position="581"/>
    </location>
</feature>
<feature type="region of interest" description="Disordered" evidence="1">
    <location>
        <begin position="46"/>
        <end position="140"/>
    </location>
</feature>
<feature type="region of interest" description="Disordered" evidence="1">
    <location>
        <begin position="676"/>
        <end position="697"/>
    </location>
</feature>
<protein>
    <submittedName>
        <fullName evidence="2">Uncharacterized protein</fullName>
    </submittedName>
</protein>
<evidence type="ECO:0000256" key="1">
    <source>
        <dbReference type="SAM" id="MobiDB-lite"/>
    </source>
</evidence>
<gene>
    <name evidence="2" type="ORF">APLA_LOCUS10951</name>
</gene>
<feature type="region of interest" description="Disordered" evidence="1">
    <location>
        <begin position="718"/>
        <end position="743"/>
    </location>
</feature>
<evidence type="ECO:0000313" key="3">
    <source>
        <dbReference type="Proteomes" id="UP000494256"/>
    </source>
</evidence>
<proteinExistence type="predicted"/>
<name>A0A8S1AIU0_ARCPL</name>
<organism evidence="2 3">
    <name type="scientific">Arctia plantaginis</name>
    <name type="common">Wood tiger moth</name>
    <name type="synonym">Phalaena plantaginis</name>
    <dbReference type="NCBI Taxonomy" id="874455"/>
    <lineage>
        <taxon>Eukaryota</taxon>
        <taxon>Metazoa</taxon>
        <taxon>Ecdysozoa</taxon>
        <taxon>Arthropoda</taxon>
        <taxon>Hexapoda</taxon>
        <taxon>Insecta</taxon>
        <taxon>Pterygota</taxon>
        <taxon>Neoptera</taxon>
        <taxon>Endopterygota</taxon>
        <taxon>Lepidoptera</taxon>
        <taxon>Glossata</taxon>
        <taxon>Ditrysia</taxon>
        <taxon>Noctuoidea</taxon>
        <taxon>Erebidae</taxon>
        <taxon>Arctiinae</taxon>
        <taxon>Arctia</taxon>
    </lineage>
</organism>